<comment type="caution">
    <text evidence="1">The sequence shown here is derived from an EMBL/GenBank/DDBJ whole genome shotgun (WGS) entry which is preliminary data.</text>
</comment>
<dbReference type="Proteomes" id="UP000002748">
    <property type="component" value="Unassembled WGS sequence"/>
</dbReference>
<evidence type="ECO:0000313" key="2">
    <source>
        <dbReference type="Proteomes" id="UP000002748"/>
    </source>
</evidence>
<proteinExistence type="predicted"/>
<organism evidence="1 2">
    <name type="scientific">Trichosporon asahii var. asahii (strain ATCC 90039 / CBS 2479 / JCM 2466 / KCTC 7840 / NBRC 103889/ NCYC 2677 / UAMH 7654)</name>
    <name type="common">Yeast</name>
    <dbReference type="NCBI Taxonomy" id="1186058"/>
    <lineage>
        <taxon>Eukaryota</taxon>
        <taxon>Fungi</taxon>
        <taxon>Dikarya</taxon>
        <taxon>Basidiomycota</taxon>
        <taxon>Agaricomycotina</taxon>
        <taxon>Tremellomycetes</taxon>
        <taxon>Trichosporonales</taxon>
        <taxon>Trichosporonaceae</taxon>
        <taxon>Trichosporon</taxon>
    </lineage>
</organism>
<evidence type="ECO:0008006" key="3">
    <source>
        <dbReference type="Google" id="ProtNLM"/>
    </source>
</evidence>
<dbReference type="AlphaFoldDB" id="J5QYF1"/>
<reference evidence="1 2" key="1">
    <citation type="journal article" date="2012" name="Eukaryot. Cell">
        <title>Draft genome sequence of CBS 2479, the standard type strain of Trichosporon asahii.</title>
        <authorList>
            <person name="Yang R.Y."/>
            <person name="Li H.T."/>
            <person name="Zhu H."/>
            <person name="Zhou G.P."/>
            <person name="Wang M."/>
            <person name="Wang L."/>
        </authorList>
    </citation>
    <scope>NUCLEOTIDE SEQUENCE [LARGE SCALE GENOMIC DNA]</scope>
    <source>
        <strain evidence="2">ATCC 90039 / CBS 2479 / JCM 2466 / KCTC 7840 / NCYC 2677 / UAMH 7654</strain>
    </source>
</reference>
<dbReference type="RefSeq" id="XP_014180833.1">
    <property type="nucleotide sequence ID" value="XM_014325358.1"/>
</dbReference>
<evidence type="ECO:0000313" key="1">
    <source>
        <dbReference type="EMBL" id="EJT49763.1"/>
    </source>
</evidence>
<dbReference type="EMBL" id="ALBS01000157">
    <property type="protein sequence ID" value="EJT49763.1"/>
    <property type="molecule type" value="Genomic_DNA"/>
</dbReference>
<dbReference type="OrthoDB" id="10683557at2759"/>
<gene>
    <name evidence="1" type="ORF">A1Q1_01077</name>
</gene>
<name>J5QYF1_TRIAS</name>
<accession>J5QYF1</accession>
<dbReference type="GeneID" id="25984591"/>
<dbReference type="KEGG" id="tasa:A1Q1_01077"/>
<protein>
    <recommendedName>
        <fullName evidence="3">F-box domain-containing protein</fullName>
    </recommendedName>
</protein>
<dbReference type="HOGENOM" id="CLU_790337_0_0_1"/>
<dbReference type="VEuPathDB" id="FungiDB:A1Q1_01077"/>
<sequence>MTTIDHLAYPHIIDLIWPHLAYPTLVAASRTCRAWRTRSLPDLAEHVSIRRGKGEGLDCELIVSSRNLKYPDISVELGRGTVKFWQLGMHAPLPRQRWYVIPIKPGPHPERSRWIPVFKKTRIVDWRGFRSLAIEQVGILPAMISNRPPETAEPVSRLFENFTVGESLGGVLDWAPNVIFLDVDASRGLAIPTCGSFTGMLERERGCRRTWRVRQLALNLRCMTDPGADLVAVEHQHTYMSGLELVIPIIITAAGGEVLPDAMAKLLKELQYYSSGIFGLDQLLPPGTSWDGLLVSAGLIERDDMFLFDNIPYGNPGDYISAAWQDRRRLWGRLRDYKMFFPDQFLVHTVR</sequence>